<proteinExistence type="predicted"/>
<comment type="caution">
    <text evidence="2">The sequence shown here is derived from an EMBL/GenBank/DDBJ whole genome shotgun (WGS) entry which is preliminary data.</text>
</comment>
<evidence type="ECO:0000256" key="1">
    <source>
        <dbReference type="SAM" id="MobiDB-lite"/>
    </source>
</evidence>
<dbReference type="EMBL" id="BARV01040279">
    <property type="protein sequence ID" value="GAI52480.1"/>
    <property type="molecule type" value="Genomic_DNA"/>
</dbReference>
<organism evidence="2">
    <name type="scientific">marine sediment metagenome</name>
    <dbReference type="NCBI Taxonomy" id="412755"/>
    <lineage>
        <taxon>unclassified sequences</taxon>
        <taxon>metagenomes</taxon>
        <taxon>ecological metagenomes</taxon>
    </lineage>
</organism>
<protein>
    <submittedName>
        <fullName evidence="2">Uncharacterized protein</fullName>
    </submittedName>
</protein>
<accession>X1QNE6</accession>
<feature type="region of interest" description="Disordered" evidence="1">
    <location>
        <begin position="1"/>
        <end position="41"/>
    </location>
</feature>
<feature type="compositionally biased region" description="Basic residues" evidence="1">
    <location>
        <begin position="29"/>
        <end position="41"/>
    </location>
</feature>
<sequence>MGKRGYGQSWKDEGHHHEEDPIPEENKKQKNLKKWIKKNVN</sequence>
<gene>
    <name evidence="2" type="ORF">S06H3_61425</name>
</gene>
<feature type="compositionally biased region" description="Basic and acidic residues" evidence="1">
    <location>
        <begin position="10"/>
        <end position="28"/>
    </location>
</feature>
<dbReference type="AlphaFoldDB" id="X1QNE6"/>
<evidence type="ECO:0000313" key="2">
    <source>
        <dbReference type="EMBL" id="GAI52480.1"/>
    </source>
</evidence>
<reference evidence="2" key="1">
    <citation type="journal article" date="2014" name="Front. Microbiol.">
        <title>High frequency of phylogenetically diverse reductive dehalogenase-homologous genes in deep subseafloor sedimentary metagenomes.</title>
        <authorList>
            <person name="Kawai M."/>
            <person name="Futagami T."/>
            <person name="Toyoda A."/>
            <person name="Takaki Y."/>
            <person name="Nishi S."/>
            <person name="Hori S."/>
            <person name="Arai W."/>
            <person name="Tsubouchi T."/>
            <person name="Morono Y."/>
            <person name="Uchiyama I."/>
            <person name="Ito T."/>
            <person name="Fujiyama A."/>
            <person name="Inagaki F."/>
            <person name="Takami H."/>
        </authorList>
    </citation>
    <scope>NUCLEOTIDE SEQUENCE</scope>
    <source>
        <strain evidence="2">Expedition CK06-06</strain>
    </source>
</reference>
<name>X1QNE6_9ZZZZ</name>